<dbReference type="InterPro" id="IPR006162">
    <property type="entry name" value="Ppantetheine_attach_site"/>
</dbReference>
<evidence type="ECO:0000313" key="8">
    <source>
        <dbReference type="EMBL" id="TCJ94952.1"/>
    </source>
</evidence>
<evidence type="ECO:0000256" key="3">
    <source>
        <dbReference type="ARBA" id="ARBA00022553"/>
    </source>
</evidence>
<dbReference type="GO" id="GO:0044550">
    <property type="term" value="P:secondary metabolite biosynthetic process"/>
    <property type="evidence" value="ECO:0007669"/>
    <property type="project" value="TreeGrafter"/>
</dbReference>
<keyword evidence="9" id="KW-1185">Reference proteome</keyword>
<dbReference type="CDD" id="cd19531">
    <property type="entry name" value="LCL_NRPS-like"/>
    <property type="match status" value="1"/>
</dbReference>
<dbReference type="InterPro" id="IPR045851">
    <property type="entry name" value="AMP-bd_C_sf"/>
</dbReference>
<reference evidence="8 9" key="1">
    <citation type="submission" date="2019-03" db="EMBL/GenBank/DDBJ databases">
        <title>Genomic Encyclopedia of Type Strains, Phase IV (KMG-IV): sequencing the most valuable type-strain genomes for metagenomic binning, comparative biology and taxonomic classification.</title>
        <authorList>
            <person name="Goeker M."/>
        </authorList>
    </citation>
    <scope>NUCLEOTIDE SEQUENCE [LARGE SCALE GENOMIC DNA]</scope>
    <source>
        <strain evidence="8 9">DSM 44684</strain>
    </source>
</reference>
<evidence type="ECO:0000313" key="9">
    <source>
        <dbReference type="Proteomes" id="UP000294856"/>
    </source>
</evidence>
<gene>
    <name evidence="8" type="ORF">DFR71_3865</name>
</gene>
<dbReference type="InterPro" id="IPR001242">
    <property type="entry name" value="Condensation_dom"/>
</dbReference>
<dbReference type="InterPro" id="IPR036736">
    <property type="entry name" value="ACP-like_sf"/>
</dbReference>
<dbReference type="NCBIfam" id="TIGR01720">
    <property type="entry name" value="NRPS-para261"/>
    <property type="match status" value="1"/>
</dbReference>
<dbReference type="GO" id="GO:0017000">
    <property type="term" value="P:antibiotic biosynthetic process"/>
    <property type="evidence" value="ECO:0007669"/>
    <property type="project" value="UniProtKB-KW"/>
</dbReference>
<feature type="domain" description="Carrier" evidence="7">
    <location>
        <begin position="1014"/>
        <end position="1088"/>
    </location>
</feature>
<dbReference type="RefSeq" id="WP_067451868.1">
    <property type="nucleotide sequence ID" value="NZ_SMFR01000003.1"/>
</dbReference>
<dbReference type="InterPro" id="IPR025110">
    <property type="entry name" value="AMP-bd_C"/>
</dbReference>
<dbReference type="Gene3D" id="3.30.559.30">
    <property type="entry name" value="Nonribosomal peptide synthetase, condensation domain"/>
    <property type="match status" value="2"/>
</dbReference>
<dbReference type="InterPro" id="IPR009081">
    <property type="entry name" value="PP-bd_ACP"/>
</dbReference>
<dbReference type="Gene3D" id="3.40.50.980">
    <property type="match status" value="2"/>
</dbReference>
<dbReference type="PROSITE" id="PS00012">
    <property type="entry name" value="PHOSPHOPANTETHEINE"/>
    <property type="match status" value="1"/>
</dbReference>
<dbReference type="InterPro" id="IPR000873">
    <property type="entry name" value="AMP-dep_synth/lig_dom"/>
</dbReference>
<feature type="region of interest" description="Disordered" evidence="6">
    <location>
        <begin position="28"/>
        <end position="50"/>
    </location>
</feature>
<dbReference type="SUPFAM" id="SSF52777">
    <property type="entry name" value="CoA-dependent acyltransferases"/>
    <property type="match status" value="4"/>
</dbReference>
<dbReference type="GO" id="GO:0031177">
    <property type="term" value="F:phosphopantetheine binding"/>
    <property type="evidence" value="ECO:0007669"/>
    <property type="project" value="InterPro"/>
</dbReference>
<dbReference type="PROSITE" id="PS00455">
    <property type="entry name" value="AMP_BINDING"/>
    <property type="match status" value="1"/>
</dbReference>
<dbReference type="SMART" id="SM00823">
    <property type="entry name" value="PKS_PP"/>
    <property type="match status" value="1"/>
</dbReference>
<evidence type="ECO:0000256" key="5">
    <source>
        <dbReference type="ARBA" id="ARBA00023194"/>
    </source>
</evidence>
<evidence type="ECO:0000256" key="1">
    <source>
        <dbReference type="ARBA" id="ARBA00001957"/>
    </source>
</evidence>
<evidence type="ECO:0000256" key="4">
    <source>
        <dbReference type="ARBA" id="ARBA00022737"/>
    </source>
</evidence>
<keyword evidence="5" id="KW-0045">Antibiotic biosynthesis</keyword>
<keyword evidence="2" id="KW-0596">Phosphopantetheine</keyword>
<name>A0A4R1FNC7_9NOCA</name>
<dbReference type="InterPro" id="IPR020806">
    <property type="entry name" value="PKS_PP-bd"/>
</dbReference>
<dbReference type="Proteomes" id="UP000294856">
    <property type="component" value="Unassembled WGS sequence"/>
</dbReference>
<dbReference type="SUPFAM" id="SSF56801">
    <property type="entry name" value="Acetyl-CoA synthetase-like"/>
    <property type="match status" value="1"/>
</dbReference>
<dbReference type="Gene3D" id="3.30.300.30">
    <property type="match status" value="1"/>
</dbReference>
<dbReference type="NCBIfam" id="TIGR01733">
    <property type="entry name" value="AA-adenyl-dom"/>
    <property type="match status" value="1"/>
</dbReference>
<dbReference type="FunFam" id="1.10.1200.10:FF:000005">
    <property type="entry name" value="Nonribosomal peptide synthetase 1"/>
    <property type="match status" value="1"/>
</dbReference>
<dbReference type="Pfam" id="PF00550">
    <property type="entry name" value="PP-binding"/>
    <property type="match status" value="1"/>
</dbReference>
<dbReference type="SUPFAM" id="SSF47336">
    <property type="entry name" value="ACP-like"/>
    <property type="match status" value="1"/>
</dbReference>
<evidence type="ECO:0000259" key="7">
    <source>
        <dbReference type="PROSITE" id="PS50075"/>
    </source>
</evidence>
<evidence type="ECO:0000256" key="2">
    <source>
        <dbReference type="ARBA" id="ARBA00022450"/>
    </source>
</evidence>
<dbReference type="Gene3D" id="1.10.1200.10">
    <property type="entry name" value="ACP-like"/>
    <property type="match status" value="1"/>
</dbReference>
<dbReference type="Gene3D" id="3.30.559.10">
    <property type="entry name" value="Chloramphenicol acetyltransferase-like domain"/>
    <property type="match status" value="2"/>
</dbReference>
<dbReference type="FunFam" id="3.40.50.980:FF:000001">
    <property type="entry name" value="Non-ribosomal peptide synthetase"/>
    <property type="match status" value="1"/>
</dbReference>
<dbReference type="PANTHER" id="PTHR45527:SF1">
    <property type="entry name" value="FATTY ACID SYNTHASE"/>
    <property type="match status" value="1"/>
</dbReference>
<dbReference type="CDD" id="cd05930">
    <property type="entry name" value="A_NRPS"/>
    <property type="match status" value="1"/>
</dbReference>
<dbReference type="Pfam" id="PF13193">
    <property type="entry name" value="AMP-binding_C"/>
    <property type="match status" value="1"/>
</dbReference>
<dbReference type="InterPro" id="IPR010060">
    <property type="entry name" value="NRPS_synth"/>
</dbReference>
<dbReference type="Pfam" id="PF00668">
    <property type="entry name" value="Condensation"/>
    <property type="match status" value="2"/>
</dbReference>
<dbReference type="InterPro" id="IPR010071">
    <property type="entry name" value="AA_adenyl_dom"/>
</dbReference>
<dbReference type="GO" id="GO:0003824">
    <property type="term" value="F:catalytic activity"/>
    <property type="evidence" value="ECO:0007669"/>
    <property type="project" value="InterPro"/>
</dbReference>
<dbReference type="GO" id="GO:0005737">
    <property type="term" value="C:cytoplasm"/>
    <property type="evidence" value="ECO:0007669"/>
    <property type="project" value="TreeGrafter"/>
</dbReference>
<dbReference type="EMBL" id="SMFR01000003">
    <property type="protein sequence ID" value="TCJ94952.1"/>
    <property type="molecule type" value="Genomic_DNA"/>
</dbReference>
<dbReference type="STRING" id="1210063.GCA_001612665_03523"/>
<feature type="region of interest" description="Disordered" evidence="6">
    <location>
        <begin position="993"/>
        <end position="1016"/>
    </location>
</feature>
<keyword evidence="3" id="KW-0597">Phosphoprotein</keyword>
<comment type="caution">
    <text evidence="8">The sequence shown here is derived from an EMBL/GenBank/DDBJ whole genome shotgun (WGS) entry which is preliminary data.</text>
</comment>
<feature type="region of interest" description="Disordered" evidence="6">
    <location>
        <begin position="1086"/>
        <end position="1106"/>
    </location>
</feature>
<dbReference type="UniPathway" id="UPA00011"/>
<sequence length="1580" mass="168302">MSADRSANLAERRRALLQRRLAEANLLTAPTARSDESADTGVPRPLSPGQQRMWSIQQLDPGTVGYNVTISVDVVGALDPELLGRAVQGVVERHDILRTTYRMDVDRPVQVVVDELPAVYDQFDIGDLVEGQRDPRVDELARAVTGRPFDLSKDSPLRVRLIRTGAETSTVVVVAHHIVWDDASTAVFFGELMDGYRRLLDGRGLRDDRAERQFADVALSSRAPDEAGLAYWRGRLASLPAVLDLPGISGGAGGPGQELSQQLASSTGRRVRELARREGVSTFMVLFAAVSALVHGYTGAREFLIGAPVVNRDFAGSESVIGYLGNTIPLLAEVDPADDFATLLARCRDTCLDGYIHQHIELDDIARSADAQRLRGDGRLFNIVLSLRSPMLEPFRAAGLRVRRRHVPGSDARFDLTLAIETDGDEMSVEANYPAKAGADDQVGRLLTQLDQLLGVVLADPTAPLADLVLLTPGERERVVRAWNDTATPADTRTLSERFAARVAVTPDATAVIESGSGSATAECTYAELDARSNQLARQLAGHGIGPENIVALAVPRSAAMVVAALATLAAGAAYVPVDPSYPADRVRLMLDDSRADLVVTTSAVAANLPDTGVRRLVLDEPEVAASLAALSGASMSDRDRTTPLHPDNPAYVIYTSGSTGVPKGVVVSHRAVGNHLDWAIRRFTGLAGRTLLHSSISFDFTVTPLFGTLLCGGVLELCDEAPDAIATATGPATFLKVTPSHLPLVSSVNFATNGPRTLVIAGEALRAQALAGLPLSVTRAIEVINEYGPTETTVGATLYDVVTADDDARVASSIPIGRPVANTRCYVLDRSLRPVPVGTTGELYVGGVQLARGYLRRPGLTAARFIADPFAPAAGGRLYRTGDQARWNPSGALEFVGRVDEQVKIRGFRVEPGEIEAVLGRHPLVTRAVVVGRSDGPGGIYLAAYATPADHAGSRAVVDGATLRAYLARELPEHLVPAAVVVLDELPLSPSGKTDRRALPAPEFASGPDTSRAPSGAAEETLARIFAEVLHRDTVGVTEAFLEIGGDSILAIGLVSRARKAGLKILPKDVFEHRTIEALAAYATRDDEPEPTRAPDDPVGSVDPSPIMRSFAERGLLGDRHRMWVLVDVPSSTASTLAQALDAVLDTHDVLRARLVRAEQPYLDVRPRGAIRADALVRRVEVGEVVTADIVSVELESAADRLDPVHGVMAQVVWFDAGAGAGQVLLVAHHLVVDGVSLRMLVEDLAGAWRAVEAGADPTPPAVGSSVRAWSRGLVEHAGARAKETDYWREVLRGPDDLLGTRRPDPVRDTWSTVESVTVELDAATTEALYTTVPQAFFGTVEDTLLAAFALAVSDWRRDRGTDAQSVLVLMEGHGREESAVAGADLSRTVGWFTTQYPVRLDLAGTDLDDAFAAGPAAGVVLKRVKEYLRAIPDHGVGYGILRYLDPGAASILREFDCPQMGFNYLGRVDAGSGAWSISPGGLGAAYDPAMPMPTTLVVNAVTEVGPAGARLTAHWMYAGGILADAEVLPLTERWRAALDALIRHAAGPGAGGHTPSDLSLVSLDQSQLDALEAKWRKS</sequence>
<dbReference type="GO" id="GO:0043041">
    <property type="term" value="P:amino acid activation for nonribosomal peptide biosynthetic process"/>
    <property type="evidence" value="ECO:0007669"/>
    <property type="project" value="TreeGrafter"/>
</dbReference>
<proteinExistence type="predicted"/>
<dbReference type="InterPro" id="IPR023213">
    <property type="entry name" value="CAT-like_dom_sf"/>
</dbReference>
<comment type="cofactor">
    <cofactor evidence="1">
        <name>pantetheine 4'-phosphate</name>
        <dbReference type="ChEBI" id="CHEBI:47942"/>
    </cofactor>
</comment>
<feature type="compositionally biased region" description="Basic and acidic residues" evidence="6">
    <location>
        <begin position="1086"/>
        <end position="1097"/>
    </location>
</feature>
<dbReference type="OrthoDB" id="4501954at2"/>
<dbReference type="Gene3D" id="2.30.38.10">
    <property type="entry name" value="Luciferase, Domain 3"/>
    <property type="match status" value="1"/>
</dbReference>
<evidence type="ECO:0000256" key="6">
    <source>
        <dbReference type="SAM" id="MobiDB-lite"/>
    </source>
</evidence>
<keyword evidence="4" id="KW-0677">Repeat</keyword>
<dbReference type="GO" id="GO:0008610">
    <property type="term" value="P:lipid biosynthetic process"/>
    <property type="evidence" value="ECO:0007669"/>
    <property type="project" value="UniProtKB-ARBA"/>
</dbReference>
<dbReference type="FunFam" id="2.30.38.10:FF:000001">
    <property type="entry name" value="Non-ribosomal peptide synthetase PvdI"/>
    <property type="match status" value="1"/>
</dbReference>
<dbReference type="PANTHER" id="PTHR45527">
    <property type="entry name" value="NONRIBOSOMAL PEPTIDE SYNTHETASE"/>
    <property type="match status" value="1"/>
</dbReference>
<dbReference type="InterPro" id="IPR020845">
    <property type="entry name" value="AMP-binding_CS"/>
</dbReference>
<organism evidence="8 9">
    <name type="scientific">Nocardia alba</name>
    <dbReference type="NCBI Taxonomy" id="225051"/>
    <lineage>
        <taxon>Bacteria</taxon>
        <taxon>Bacillati</taxon>
        <taxon>Actinomycetota</taxon>
        <taxon>Actinomycetes</taxon>
        <taxon>Mycobacteriales</taxon>
        <taxon>Nocardiaceae</taxon>
        <taxon>Nocardia</taxon>
    </lineage>
</organism>
<accession>A0A4R1FNC7</accession>
<protein>
    <submittedName>
        <fullName evidence="8">Non-ribosomal peptide synthase protein (TIGR01720 family)/amino acid adenylation domain-containing protein</fullName>
    </submittedName>
</protein>
<dbReference type="PROSITE" id="PS50075">
    <property type="entry name" value="CARRIER"/>
    <property type="match status" value="1"/>
</dbReference>
<dbReference type="Pfam" id="PF00501">
    <property type="entry name" value="AMP-binding"/>
    <property type="match status" value="1"/>
</dbReference>